<dbReference type="SUPFAM" id="SSF53448">
    <property type="entry name" value="Nucleotide-diphospho-sugar transferases"/>
    <property type="match status" value="1"/>
</dbReference>
<dbReference type="PANTHER" id="PTHR43685:SF5">
    <property type="entry name" value="GLYCOSYLTRANSFERASE EPSE-RELATED"/>
    <property type="match status" value="1"/>
</dbReference>
<dbReference type="Gene3D" id="3.90.550.10">
    <property type="entry name" value="Spore Coat Polysaccharide Biosynthesis Protein SpsA, Chain A"/>
    <property type="match status" value="1"/>
</dbReference>
<comment type="similarity">
    <text evidence="1">Belongs to the glycosyltransferase 2 family.</text>
</comment>
<accession>A0A1Y1SHJ6</accession>
<dbReference type="InterPro" id="IPR001173">
    <property type="entry name" value="Glyco_trans_2-like"/>
</dbReference>
<reference evidence="5 6" key="1">
    <citation type="submission" date="2013-04" db="EMBL/GenBank/DDBJ databases">
        <title>Oceanococcus atlanticus 22II-S10r2 Genome Sequencing.</title>
        <authorList>
            <person name="Lai Q."/>
            <person name="Li G."/>
            <person name="Shao Z."/>
        </authorList>
    </citation>
    <scope>NUCLEOTIDE SEQUENCE [LARGE SCALE GENOMIC DNA]</scope>
    <source>
        <strain evidence="5 6">22II-S10r2</strain>
    </source>
</reference>
<evidence type="ECO:0000313" key="5">
    <source>
        <dbReference type="EMBL" id="ORE89134.1"/>
    </source>
</evidence>
<proteinExistence type="inferred from homology"/>
<dbReference type="PANTHER" id="PTHR43685">
    <property type="entry name" value="GLYCOSYLTRANSFERASE"/>
    <property type="match status" value="1"/>
</dbReference>
<organism evidence="5 6">
    <name type="scientific">Oceanococcus atlanticus</name>
    <dbReference type="NCBI Taxonomy" id="1317117"/>
    <lineage>
        <taxon>Bacteria</taxon>
        <taxon>Pseudomonadati</taxon>
        <taxon>Pseudomonadota</taxon>
        <taxon>Gammaproteobacteria</taxon>
        <taxon>Chromatiales</taxon>
        <taxon>Oceanococcaceae</taxon>
        <taxon>Oceanococcus</taxon>
    </lineage>
</organism>
<dbReference type="AlphaFoldDB" id="A0A1Y1SHJ6"/>
<evidence type="ECO:0000313" key="6">
    <source>
        <dbReference type="Proteomes" id="UP000192342"/>
    </source>
</evidence>
<comment type="caution">
    <text evidence="5">The sequence shown here is derived from an EMBL/GenBank/DDBJ whole genome shotgun (WGS) entry which is preliminary data.</text>
</comment>
<evidence type="ECO:0000256" key="3">
    <source>
        <dbReference type="ARBA" id="ARBA00022679"/>
    </source>
</evidence>
<evidence type="ECO:0000256" key="2">
    <source>
        <dbReference type="ARBA" id="ARBA00022676"/>
    </source>
</evidence>
<dbReference type="CDD" id="cd00761">
    <property type="entry name" value="Glyco_tranf_GTA_type"/>
    <property type="match status" value="1"/>
</dbReference>
<keyword evidence="6" id="KW-1185">Reference proteome</keyword>
<protein>
    <submittedName>
        <fullName evidence="5">Family 2 glycosyl transferase</fullName>
    </submittedName>
</protein>
<dbReference type="RefSeq" id="WP_158523042.1">
    <property type="nucleotide sequence ID" value="NZ_AQQV01000001.1"/>
</dbReference>
<gene>
    <name evidence="5" type="ORF">ATO7_04625</name>
</gene>
<evidence type="ECO:0000259" key="4">
    <source>
        <dbReference type="Pfam" id="PF00535"/>
    </source>
</evidence>
<evidence type="ECO:0000256" key="1">
    <source>
        <dbReference type="ARBA" id="ARBA00006739"/>
    </source>
</evidence>
<dbReference type="GO" id="GO:0016757">
    <property type="term" value="F:glycosyltransferase activity"/>
    <property type="evidence" value="ECO:0007669"/>
    <property type="project" value="UniProtKB-KW"/>
</dbReference>
<dbReference type="Pfam" id="PF00535">
    <property type="entry name" value="Glycos_transf_2"/>
    <property type="match status" value="1"/>
</dbReference>
<name>A0A1Y1SHJ6_9GAMM</name>
<feature type="domain" description="Glycosyltransferase 2-like" evidence="4">
    <location>
        <begin position="10"/>
        <end position="118"/>
    </location>
</feature>
<dbReference type="EMBL" id="AQQV01000001">
    <property type="protein sequence ID" value="ORE89134.1"/>
    <property type="molecule type" value="Genomic_DNA"/>
</dbReference>
<keyword evidence="3 5" id="KW-0808">Transferase</keyword>
<sequence>MSIDPPPRVSVVLPTHNRLALFQRALASVLAQTVSDIEVLVIDNACTDGTSEYLAQIGDARVRTVRLDTFSGVSEARNAAIALARAELLAFQDDDDIWLPDKLDKQIACLDASADDVGLCLAGYIRLVPQGLRNCFRDQDFAEVDFSRVRGLISMGAIATPAWLVRTQLVRELGGFDVLMPARNDWELALRLSDVCRFVYLPEPLFIQDQRHVTSMAGNEQRVVAGVRRILDKHGARWAAQPSSLAYFHYVIGRYELTCGDKQRGYDALRKALQIRPGLLAARLLLLASRVGGESTVRQLRQWRQALRRLHWSTKTHRG</sequence>
<dbReference type="OrthoDB" id="9781367at2"/>
<dbReference type="Proteomes" id="UP000192342">
    <property type="component" value="Unassembled WGS sequence"/>
</dbReference>
<dbReference type="InterPro" id="IPR029044">
    <property type="entry name" value="Nucleotide-diphossugar_trans"/>
</dbReference>
<dbReference type="InterPro" id="IPR050834">
    <property type="entry name" value="Glycosyltransf_2"/>
</dbReference>
<dbReference type="STRING" id="1317117.ATO7_04625"/>
<keyword evidence="2" id="KW-0328">Glycosyltransferase</keyword>